<dbReference type="Proteomes" id="UP000275846">
    <property type="component" value="Unassembled WGS sequence"/>
</dbReference>
<keyword evidence="3" id="KW-1185">Reference proteome</keyword>
<dbReference type="EMBL" id="UYSU01034538">
    <property type="protein sequence ID" value="VDL94606.1"/>
    <property type="molecule type" value="Genomic_DNA"/>
</dbReference>
<protein>
    <submittedName>
        <fullName evidence="2 4">Uncharacterized protein</fullName>
    </submittedName>
</protein>
<feature type="region of interest" description="Disordered" evidence="1">
    <location>
        <begin position="87"/>
        <end position="118"/>
    </location>
</feature>
<evidence type="ECO:0000313" key="3">
    <source>
        <dbReference type="Proteomes" id="UP000275846"/>
    </source>
</evidence>
<gene>
    <name evidence="2" type="ORF">SSLN_LOCUS8221</name>
</gene>
<accession>A0A183SVH3</accession>
<dbReference type="WBParaSite" id="SSLN_0000854801-mRNA-1">
    <property type="protein sequence ID" value="SSLN_0000854801-mRNA-1"/>
    <property type="gene ID" value="SSLN_0000854801"/>
</dbReference>
<evidence type="ECO:0000313" key="4">
    <source>
        <dbReference type="WBParaSite" id="SSLN_0000854801-mRNA-1"/>
    </source>
</evidence>
<organism evidence="4">
    <name type="scientific">Schistocephalus solidus</name>
    <name type="common">Tapeworm</name>
    <dbReference type="NCBI Taxonomy" id="70667"/>
    <lineage>
        <taxon>Eukaryota</taxon>
        <taxon>Metazoa</taxon>
        <taxon>Spiralia</taxon>
        <taxon>Lophotrochozoa</taxon>
        <taxon>Platyhelminthes</taxon>
        <taxon>Cestoda</taxon>
        <taxon>Eucestoda</taxon>
        <taxon>Diphyllobothriidea</taxon>
        <taxon>Diphyllobothriidae</taxon>
        <taxon>Schistocephalus</taxon>
    </lineage>
</organism>
<feature type="compositionally biased region" description="Polar residues" evidence="1">
    <location>
        <begin position="87"/>
        <end position="101"/>
    </location>
</feature>
<name>A0A183SVH3_SCHSO</name>
<evidence type="ECO:0000256" key="1">
    <source>
        <dbReference type="SAM" id="MobiDB-lite"/>
    </source>
</evidence>
<dbReference type="AlphaFoldDB" id="A0A183SVH3"/>
<evidence type="ECO:0000313" key="2">
    <source>
        <dbReference type="EMBL" id="VDL94606.1"/>
    </source>
</evidence>
<proteinExistence type="predicted"/>
<reference evidence="2 3" key="2">
    <citation type="submission" date="2018-11" db="EMBL/GenBank/DDBJ databases">
        <authorList>
            <consortium name="Pathogen Informatics"/>
        </authorList>
    </citation>
    <scope>NUCLEOTIDE SEQUENCE [LARGE SCALE GENOMIC DNA]</scope>
    <source>
        <strain evidence="2 3">NST_G2</strain>
    </source>
</reference>
<sequence>MRNQSGKLNHTNSEFWRVPSYAKNISKAIAGFAHQSELKLQQTGGSHRMPIHGAERPTVTVGNVWSRLLNLLQLHARQIRRWEITQNTNARTRSSSYSDSQIAAHATEPGTTFKFGDA</sequence>
<reference evidence="4" key="1">
    <citation type="submission" date="2016-06" db="UniProtKB">
        <authorList>
            <consortium name="WormBaseParasite"/>
        </authorList>
    </citation>
    <scope>IDENTIFICATION</scope>
</reference>